<protein>
    <submittedName>
        <fullName evidence="2">Uncharacterized protein</fullName>
    </submittedName>
</protein>
<evidence type="ECO:0000256" key="1">
    <source>
        <dbReference type="SAM" id="SignalP"/>
    </source>
</evidence>
<organism evidence="2 3">
    <name type="scientific">Persicobacter psychrovividus</name>
    <dbReference type="NCBI Taxonomy" id="387638"/>
    <lineage>
        <taxon>Bacteria</taxon>
        <taxon>Pseudomonadati</taxon>
        <taxon>Bacteroidota</taxon>
        <taxon>Cytophagia</taxon>
        <taxon>Cytophagales</taxon>
        <taxon>Persicobacteraceae</taxon>
        <taxon>Persicobacter</taxon>
    </lineage>
</organism>
<accession>A0ABM7VE18</accession>
<sequence length="288" mass="31389">MIKFRFIKMKQILVLTISLCISFSVKGQKAQTPKVKNIFWVQPNNVSKINGVALGPFNSSSWSDHDHLMVNGLNIELIGNGLWGYFLPHPSFPETNYNTVNGISLSPTYFGGTNNGITLSALTIMSNMNGLNLGLLSRVNNMSSGINFGFMMVKSEKMKGAQIGFFTNARDGKGLFLGGIAMSNKMKGVQIGIFNHVQKGNGLFIGGFECSADTLNGVSVSMVNLTDSTHKGLQIGLFNYANSLNGTQIGLINYAKDAKIPFTLFFNRNRKKKKALINRGSDNVTSLP</sequence>
<keyword evidence="3" id="KW-1185">Reference proteome</keyword>
<dbReference type="NCBIfam" id="NF047436">
    <property type="entry name" value="LA_2272_repeat"/>
    <property type="match status" value="2"/>
</dbReference>
<name>A0ABM7VE18_9BACT</name>
<dbReference type="EMBL" id="AP025292">
    <property type="protein sequence ID" value="BDC99157.1"/>
    <property type="molecule type" value="Genomic_DNA"/>
</dbReference>
<dbReference type="Proteomes" id="UP001354989">
    <property type="component" value="Chromosome"/>
</dbReference>
<feature type="chain" id="PRO_5047080487" evidence="1">
    <location>
        <begin position="31"/>
        <end position="288"/>
    </location>
</feature>
<reference evidence="2 3" key="1">
    <citation type="submission" date="2021-12" db="EMBL/GenBank/DDBJ databases">
        <title>Genome sequencing of bacteria with rrn-lacking chromosome and rrn-plasmid.</title>
        <authorList>
            <person name="Anda M."/>
            <person name="Iwasaki W."/>
        </authorList>
    </citation>
    <scope>NUCLEOTIDE SEQUENCE [LARGE SCALE GENOMIC DNA]</scope>
    <source>
        <strain evidence="2 3">NBRC 101262</strain>
    </source>
</reference>
<dbReference type="InterPro" id="IPR058093">
    <property type="entry name" value="LA_2272-like"/>
</dbReference>
<gene>
    <name evidence="2" type="ORF">PEPS_14380</name>
</gene>
<feature type="signal peptide" evidence="1">
    <location>
        <begin position="1"/>
        <end position="30"/>
    </location>
</feature>
<keyword evidence="1" id="KW-0732">Signal</keyword>
<proteinExistence type="predicted"/>
<evidence type="ECO:0000313" key="3">
    <source>
        <dbReference type="Proteomes" id="UP001354989"/>
    </source>
</evidence>
<evidence type="ECO:0000313" key="2">
    <source>
        <dbReference type="EMBL" id="BDC99157.1"/>
    </source>
</evidence>